<keyword evidence="5 14" id="KW-0479">Metal-binding</keyword>
<dbReference type="Proteomes" id="UP000321736">
    <property type="component" value="Unassembled WGS sequence"/>
</dbReference>
<protein>
    <recommendedName>
        <fullName evidence="14">Fluoride-specific ion channel FluC</fullName>
    </recommendedName>
</protein>
<comment type="caution">
    <text evidence="15">The sequence shown here is derived from an EMBL/GenBank/DDBJ whole genome shotgun (WGS) entry which is preliminary data.</text>
</comment>
<evidence type="ECO:0000256" key="7">
    <source>
        <dbReference type="ARBA" id="ARBA00023053"/>
    </source>
</evidence>
<dbReference type="RefSeq" id="WP_167376366.1">
    <property type="nucleotide sequence ID" value="NZ_BKAR01000009.1"/>
</dbReference>
<keyword evidence="2 14" id="KW-0813">Transport</keyword>
<comment type="function">
    <text evidence="13 14">Fluoride-specific ion channel. Important for reducing fluoride concentration in the cell, thus reducing its toxicity.</text>
</comment>
<dbReference type="EMBL" id="BKAR01000009">
    <property type="protein sequence ID" value="GEP84382.1"/>
    <property type="molecule type" value="Genomic_DNA"/>
</dbReference>
<evidence type="ECO:0000256" key="12">
    <source>
        <dbReference type="ARBA" id="ARBA00035585"/>
    </source>
</evidence>
<evidence type="ECO:0000313" key="16">
    <source>
        <dbReference type="Proteomes" id="UP000321736"/>
    </source>
</evidence>
<evidence type="ECO:0000256" key="6">
    <source>
        <dbReference type="ARBA" id="ARBA00022989"/>
    </source>
</evidence>
<feature type="binding site" evidence="14">
    <location>
        <position position="70"/>
    </location>
    <ligand>
        <name>Na(+)</name>
        <dbReference type="ChEBI" id="CHEBI:29101"/>
        <note>structural</note>
    </ligand>
</feature>
<evidence type="ECO:0000256" key="11">
    <source>
        <dbReference type="ARBA" id="ARBA00035120"/>
    </source>
</evidence>
<feature type="transmembrane region" description="Helical" evidence="14">
    <location>
        <begin position="62"/>
        <end position="80"/>
    </location>
</feature>
<dbReference type="PANTHER" id="PTHR28259">
    <property type="entry name" value="FLUORIDE EXPORT PROTEIN 1-RELATED"/>
    <property type="match status" value="1"/>
</dbReference>
<name>A0A239TYR4_9STAP</name>
<keyword evidence="10 14" id="KW-0407">Ion channel</keyword>
<dbReference type="GO" id="GO:0140114">
    <property type="term" value="P:cellular detoxification of fluoride"/>
    <property type="evidence" value="ECO:0007669"/>
    <property type="project" value="UniProtKB-UniRule"/>
</dbReference>
<organism evidence="15 16">
    <name type="scientific">Staphylococcus piscifermentans</name>
    <dbReference type="NCBI Taxonomy" id="70258"/>
    <lineage>
        <taxon>Bacteria</taxon>
        <taxon>Bacillati</taxon>
        <taxon>Bacillota</taxon>
        <taxon>Bacilli</taxon>
        <taxon>Bacillales</taxon>
        <taxon>Staphylococcaceae</taxon>
        <taxon>Staphylococcus</taxon>
    </lineage>
</organism>
<keyword evidence="9 14" id="KW-0472">Membrane</keyword>
<dbReference type="GO" id="GO:0046872">
    <property type="term" value="F:metal ion binding"/>
    <property type="evidence" value="ECO:0007669"/>
    <property type="project" value="UniProtKB-KW"/>
</dbReference>
<keyword evidence="8 14" id="KW-0406">Ion transport</keyword>
<dbReference type="GO" id="GO:0062054">
    <property type="term" value="F:fluoride channel activity"/>
    <property type="evidence" value="ECO:0007669"/>
    <property type="project" value="UniProtKB-UniRule"/>
</dbReference>
<gene>
    <name evidence="15" type="primary">crcB2</name>
    <name evidence="14" type="synonym">crcB</name>
    <name evidence="14" type="synonym">fluC</name>
    <name evidence="15" type="ORF">SPI02_09670</name>
</gene>
<comment type="catalytic activity">
    <reaction evidence="12">
        <text>fluoride(in) = fluoride(out)</text>
        <dbReference type="Rhea" id="RHEA:76159"/>
        <dbReference type="ChEBI" id="CHEBI:17051"/>
    </reaction>
    <physiologicalReaction direction="left-to-right" evidence="12">
        <dbReference type="Rhea" id="RHEA:76160"/>
    </physiologicalReaction>
</comment>
<evidence type="ECO:0000256" key="8">
    <source>
        <dbReference type="ARBA" id="ARBA00023065"/>
    </source>
</evidence>
<feature type="transmembrane region" description="Helical" evidence="14">
    <location>
        <begin position="92"/>
        <end position="117"/>
    </location>
</feature>
<proteinExistence type="inferred from homology"/>
<dbReference type="InterPro" id="IPR003691">
    <property type="entry name" value="FluC"/>
</dbReference>
<dbReference type="PANTHER" id="PTHR28259:SF16">
    <property type="entry name" value="FLUORIDE-SPECIFIC ION CHANNEL FLUC 2"/>
    <property type="match status" value="1"/>
</dbReference>
<evidence type="ECO:0000256" key="4">
    <source>
        <dbReference type="ARBA" id="ARBA00022692"/>
    </source>
</evidence>
<feature type="binding site" evidence="14">
    <location>
        <position position="73"/>
    </location>
    <ligand>
        <name>Na(+)</name>
        <dbReference type="ChEBI" id="CHEBI:29101"/>
        <note>structural</note>
    </ligand>
</feature>
<keyword evidence="3 14" id="KW-1003">Cell membrane</keyword>
<sequence>MIKLLLIMLGGGLGAVVRAAVTQACSRIPSEMPIATLIVNLAGSFAISLLSGFALSYQWASPLLIVGFLGGLTTFSTLSLELKNLLTEQTKPALFILYSALQYILCFAACWLGFLIAQ</sequence>
<feature type="transmembrane region" description="Helical" evidence="14">
    <location>
        <begin position="35"/>
        <end position="55"/>
    </location>
</feature>
<evidence type="ECO:0000256" key="13">
    <source>
        <dbReference type="ARBA" id="ARBA00049940"/>
    </source>
</evidence>
<evidence type="ECO:0000256" key="3">
    <source>
        <dbReference type="ARBA" id="ARBA00022475"/>
    </source>
</evidence>
<evidence type="ECO:0000313" key="15">
    <source>
        <dbReference type="EMBL" id="GEP84382.1"/>
    </source>
</evidence>
<dbReference type="HAMAP" id="MF_00454">
    <property type="entry name" value="FluC"/>
    <property type="match status" value="1"/>
</dbReference>
<evidence type="ECO:0000256" key="1">
    <source>
        <dbReference type="ARBA" id="ARBA00004651"/>
    </source>
</evidence>
<evidence type="ECO:0000256" key="9">
    <source>
        <dbReference type="ARBA" id="ARBA00023136"/>
    </source>
</evidence>
<comment type="subcellular location">
    <subcellularLocation>
        <location evidence="1 14">Cell membrane</location>
        <topology evidence="1 14">Multi-pass membrane protein</topology>
    </subcellularLocation>
</comment>
<evidence type="ECO:0000256" key="14">
    <source>
        <dbReference type="HAMAP-Rule" id="MF_00454"/>
    </source>
</evidence>
<comment type="similarity">
    <text evidence="11 14">Belongs to the fluoride channel Fluc/FEX (TC 1.A.43) family.</text>
</comment>
<evidence type="ECO:0000256" key="10">
    <source>
        <dbReference type="ARBA" id="ARBA00023303"/>
    </source>
</evidence>
<comment type="activity regulation">
    <text evidence="14">Na(+) is not transported, but it plays an essential structural role and its presence is essential for fluoride channel function.</text>
</comment>
<evidence type="ECO:0000256" key="5">
    <source>
        <dbReference type="ARBA" id="ARBA00022723"/>
    </source>
</evidence>
<keyword evidence="6 14" id="KW-1133">Transmembrane helix</keyword>
<evidence type="ECO:0000256" key="2">
    <source>
        <dbReference type="ARBA" id="ARBA00022448"/>
    </source>
</evidence>
<dbReference type="Pfam" id="PF02537">
    <property type="entry name" value="CRCB"/>
    <property type="match status" value="1"/>
</dbReference>
<keyword evidence="4 14" id="KW-0812">Transmembrane</keyword>
<accession>A0A239TYR4</accession>
<dbReference type="AlphaFoldDB" id="A0A239TYR4"/>
<keyword evidence="7 14" id="KW-0915">Sodium</keyword>
<reference evidence="15 16" key="1">
    <citation type="submission" date="2019-07" db="EMBL/GenBank/DDBJ databases">
        <title>Whole genome shotgun sequence of Staphylococcus piscifermentans NBRC 109625.</title>
        <authorList>
            <person name="Hosoyama A."/>
            <person name="Uohara A."/>
            <person name="Ohji S."/>
            <person name="Ichikawa N."/>
        </authorList>
    </citation>
    <scope>NUCLEOTIDE SEQUENCE [LARGE SCALE GENOMIC DNA]</scope>
    <source>
        <strain evidence="15 16">NBRC 109625</strain>
    </source>
</reference>
<dbReference type="GO" id="GO:0005886">
    <property type="term" value="C:plasma membrane"/>
    <property type="evidence" value="ECO:0007669"/>
    <property type="project" value="UniProtKB-SubCell"/>
</dbReference>
<keyword evidence="16" id="KW-1185">Reference proteome</keyword>